<evidence type="ECO:0008006" key="4">
    <source>
        <dbReference type="Google" id="ProtNLM"/>
    </source>
</evidence>
<dbReference type="EMBL" id="JBHSMJ010000009">
    <property type="protein sequence ID" value="MFC5448287.1"/>
    <property type="molecule type" value="Genomic_DNA"/>
</dbReference>
<name>A0ABW0K5F6_9BACL</name>
<evidence type="ECO:0000313" key="2">
    <source>
        <dbReference type="EMBL" id="MFC5448287.1"/>
    </source>
</evidence>
<keyword evidence="1" id="KW-1133">Transmembrane helix</keyword>
<dbReference type="RefSeq" id="WP_377524074.1">
    <property type="nucleotide sequence ID" value="NZ_JBHSMJ010000009.1"/>
</dbReference>
<keyword evidence="3" id="KW-1185">Reference proteome</keyword>
<gene>
    <name evidence="2" type="ORF">ACFPOG_08450</name>
</gene>
<dbReference type="Proteomes" id="UP001596044">
    <property type="component" value="Unassembled WGS sequence"/>
</dbReference>
<protein>
    <recommendedName>
        <fullName evidence="4">DUF975 family protein</fullName>
    </recommendedName>
</protein>
<organism evidence="2 3">
    <name type="scientific">Paenibacillus aestuarii</name>
    <dbReference type="NCBI Taxonomy" id="516965"/>
    <lineage>
        <taxon>Bacteria</taxon>
        <taxon>Bacillati</taxon>
        <taxon>Bacillota</taxon>
        <taxon>Bacilli</taxon>
        <taxon>Bacillales</taxon>
        <taxon>Paenibacillaceae</taxon>
        <taxon>Paenibacillus</taxon>
    </lineage>
</organism>
<keyword evidence="1" id="KW-0812">Transmembrane</keyword>
<accession>A0ABW0K5F6</accession>
<feature type="transmembrane region" description="Helical" evidence="1">
    <location>
        <begin position="208"/>
        <end position="226"/>
    </location>
</feature>
<proteinExistence type="predicted"/>
<feature type="transmembrane region" description="Helical" evidence="1">
    <location>
        <begin position="171"/>
        <end position="196"/>
    </location>
</feature>
<keyword evidence="1" id="KW-0472">Membrane</keyword>
<evidence type="ECO:0000313" key="3">
    <source>
        <dbReference type="Proteomes" id="UP001596044"/>
    </source>
</evidence>
<sequence>MDNFRNQFLSKRYKAHVSWLGTTQLHKRNPLTIAAWSMAFPGFGHLLLSKYFRGYALILWEIFINQQIHLNLAIVNTLNGQFQAAKDVIDPRFMSLYIPVYLFAIWDSYRTAVDLNKIYVLAEKENSPYNEFSISSLEINYLDKRKPWLSFIWSLGVPSLGQLYLHRIILASFILVSTIFIVSYSNLILAIHLLILGKVKESSGVLNMQWLLYFPSLYFFIIYDAYTNTVENNKLFDNNQKNFLIQKYQPPGTVITLGKEVELHANLRDI</sequence>
<comment type="caution">
    <text evidence="2">The sequence shown here is derived from an EMBL/GenBank/DDBJ whole genome shotgun (WGS) entry which is preliminary data.</text>
</comment>
<evidence type="ECO:0000256" key="1">
    <source>
        <dbReference type="SAM" id="Phobius"/>
    </source>
</evidence>
<reference evidence="3" key="1">
    <citation type="journal article" date="2019" name="Int. J. Syst. Evol. Microbiol.">
        <title>The Global Catalogue of Microorganisms (GCM) 10K type strain sequencing project: providing services to taxonomists for standard genome sequencing and annotation.</title>
        <authorList>
            <consortium name="The Broad Institute Genomics Platform"/>
            <consortium name="The Broad Institute Genome Sequencing Center for Infectious Disease"/>
            <person name="Wu L."/>
            <person name="Ma J."/>
        </authorList>
    </citation>
    <scope>NUCLEOTIDE SEQUENCE [LARGE SCALE GENOMIC DNA]</scope>
    <source>
        <strain evidence="3">KACC 11904</strain>
    </source>
</reference>